<comment type="caution">
    <text evidence="2">The sequence shown here is derived from an EMBL/GenBank/DDBJ whole genome shotgun (WGS) entry which is preliminary data.</text>
</comment>
<dbReference type="Proteomes" id="UP001165121">
    <property type="component" value="Unassembled WGS sequence"/>
</dbReference>
<sequence>MSCTAFDLSLRDDPCTGTDNCLARRNVSGSYLVMRSLSTIAHNSASQRRLGKCESSEHVYDYLNQLNGYARNAGVQFEKGGRDSKEHVNRFLETCGDLGLERRLCHLRVKAIHELDDIINDILKSEEQGATRETSPYLSRGRDRSHSRDERHQLEDVFYLNDLAAFMKKDPVMKIVRPKLIGSALIGPVTIPPTMNNKLDAQNHVVPAEGSGVCSKSLRRPRIIRSGAEDDRRIHAKPIQQAGAPVRAIRKMEDSSEAEQESSGSETEDRVRHVYVAVANASKASSNAHQVGRIWNGRQIAKLLHEPRSDAATVDPRSPTTWDAGRY</sequence>
<organism evidence="2 3">
    <name type="scientific">Phytophthora fragariaefolia</name>
    <dbReference type="NCBI Taxonomy" id="1490495"/>
    <lineage>
        <taxon>Eukaryota</taxon>
        <taxon>Sar</taxon>
        <taxon>Stramenopiles</taxon>
        <taxon>Oomycota</taxon>
        <taxon>Peronosporomycetes</taxon>
        <taxon>Peronosporales</taxon>
        <taxon>Peronosporaceae</taxon>
        <taxon>Phytophthora</taxon>
    </lineage>
</organism>
<keyword evidence="3" id="KW-1185">Reference proteome</keyword>
<name>A0A9W6TYI5_9STRA</name>
<gene>
    <name evidence="2" type="ORF">Pfra01_000313600</name>
</gene>
<accession>A0A9W6TYI5</accession>
<evidence type="ECO:0000256" key="1">
    <source>
        <dbReference type="SAM" id="MobiDB-lite"/>
    </source>
</evidence>
<proteinExistence type="predicted"/>
<feature type="region of interest" description="Disordered" evidence="1">
    <location>
        <begin position="129"/>
        <end position="150"/>
    </location>
</feature>
<evidence type="ECO:0000313" key="2">
    <source>
        <dbReference type="EMBL" id="GMF22054.1"/>
    </source>
</evidence>
<evidence type="ECO:0000313" key="3">
    <source>
        <dbReference type="Proteomes" id="UP001165121"/>
    </source>
</evidence>
<dbReference type="AlphaFoldDB" id="A0A9W6TYI5"/>
<dbReference type="EMBL" id="BSXT01000244">
    <property type="protein sequence ID" value="GMF22054.1"/>
    <property type="molecule type" value="Genomic_DNA"/>
</dbReference>
<feature type="region of interest" description="Disordered" evidence="1">
    <location>
        <begin position="304"/>
        <end position="327"/>
    </location>
</feature>
<feature type="region of interest" description="Disordered" evidence="1">
    <location>
        <begin position="242"/>
        <end position="271"/>
    </location>
</feature>
<feature type="compositionally biased region" description="Basic and acidic residues" evidence="1">
    <location>
        <begin position="140"/>
        <end position="150"/>
    </location>
</feature>
<reference evidence="2" key="1">
    <citation type="submission" date="2023-04" db="EMBL/GenBank/DDBJ databases">
        <title>Phytophthora fragariaefolia NBRC 109709.</title>
        <authorList>
            <person name="Ichikawa N."/>
            <person name="Sato H."/>
            <person name="Tonouchi N."/>
        </authorList>
    </citation>
    <scope>NUCLEOTIDE SEQUENCE</scope>
    <source>
        <strain evidence="2">NBRC 109709</strain>
    </source>
</reference>
<protein>
    <submittedName>
        <fullName evidence="2">Unnamed protein product</fullName>
    </submittedName>
</protein>